<evidence type="ECO:0000313" key="1">
    <source>
        <dbReference type="EMBL" id="HGL17826.1"/>
    </source>
</evidence>
<gene>
    <name evidence="1" type="ORF">ENU66_05835</name>
</gene>
<name>A0A7V3ZYN3_UNCW3</name>
<organism evidence="1">
    <name type="scientific">candidate division WOR-3 bacterium</name>
    <dbReference type="NCBI Taxonomy" id="2052148"/>
    <lineage>
        <taxon>Bacteria</taxon>
        <taxon>Bacteria division WOR-3</taxon>
    </lineage>
</organism>
<protein>
    <submittedName>
        <fullName evidence="1">DUF4416 family protein</fullName>
    </submittedName>
</protein>
<accession>A0A7V3ZYN3</accession>
<sequence>MIYNLSMGEIKTPEDVILFSGIISQEVNIARLGEILNPIGEIDFLSEVLPFDSFTDYYAEEMGKGLLRCWVLFKGLRSLEGLHKVKLLSNEIENKFSVSGKRTINIDPGYITLSNVILFTTKNYSHRVYISEGIYAEVTLIFSKKEGFKELPWTYPDYRTQTAKDFFKKAREKLKLLRIY</sequence>
<dbReference type="EMBL" id="DTDJ01000036">
    <property type="protein sequence ID" value="HGL17826.1"/>
    <property type="molecule type" value="Genomic_DNA"/>
</dbReference>
<dbReference type="Pfam" id="PF14385">
    <property type="entry name" value="DUF4416"/>
    <property type="match status" value="1"/>
</dbReference>
<dbReference type="InterPro" id="IPR025529">
    <property type="entry name" value="DUF4416"/>
</dbReference>
<comment type="caution">
    <text evidence="1">The sequence shown here is derived from an EMBL/GenBank/DDBJ whole genome shotgun (WGS) entry which is preliminary data.</text>
</comment>
<reference evidence="1" key="1">
    <citation type="journal article" date="2020" name="mSystems">
        <title>Genome- and Community-Level Interaction Insights into Carbon Utilization and Element Cycling Functions of Hydrothermarchaeota in Hydrothermal Sediment.</title>
        <authorList>
            <person name="Zhou Z."/>
            <person name="Liu Y."/>
            <person name="Xu W."/>
            <person name="Pan J."/>
            <person name="Luo Z.H."/>
            <person name="Li M."/>
        </authorList>
    </citation>
    <scope>NUCLEOTIDE SEQUENCE [LARGE SCALE GENOMIC DNA]</scope>
    <source>
        <strain evidence="1">SpSt-69</strain>
    </source>
</reference>
<proteinExistence type="predicted"/>
<dbReference type="AlphaFoldDB" id="A0A7V3ZYN3"/>